<dbReference type="EMBL" id="CM056743">
    <property type="protein sequence ID" value="KAJ8674386.1"/>
    <property type="molecule type" value="Genomic_DNA"/>
</dbReference>
<dbReference type="Proteomes" id="UP001239111">
    <property type="component" value="Chromosome 3"/>
</dbReference>
<keyword evidence="2" id="KW-1185">Reference proteome</keyword>
<reference evidence="1" key="1">
    <citation type="submission" date="2023-04" db="EMBL/GenBank/DDBJ databases">
        <title>A chromosome-level genome assembly of the parasitoid wasp Eretmocerus hayati.</title>
        <authorList>
            <person name="Zhong Y."/>
            <person name="Liu S."/>
            <person name="Liu Y."/>
        </authorList>
    </citation>
    <scope>NUCLEOTIDE SEQUENCE</scope>
    <source>
        <strain evidence="1">ZJU_SS_LIU_2023</strain>
    </source>
</reference>
<evidence type="ECO:0000313" key="1">
    <source>
        <dbReference type="EMBL" id="KAJ8674386.1"/>
    </source>
</evidence>
<sequence length="367" mass="42281">MPDRTLQSKIPNGFIQHAISDFHVRSTNLCWDIRKFGCMSTSVNTLQFDKTVTLMKHSCKCDLHLSTDVEPHEKIPDHQKSLLKIKLYSYEGRGAMILVSVILRDSSQNAQITSEKKSWDLTSTNEVNLEFWLPPKKSRPAYRYSGFVFLSDFAYSGTLTIHILFEEYVEVNRSEKKSPISSSEIIPKSLGNFSEMYKQQSLVDVVFMFPGNKSLYAHSVILANACTYFNSMFTTSNMQERKTRKVNLTNDDDVTFDIFKAFLDYLYGVKELKEIDDMVKDLSILADKYDYPKLHGECENFLCDSVHKSNVASLLVFAHKYNYQSLRQTIFQFVKTHGMNAFKELDDFKEVCQNPKLLNELISSIQA</sequence>
<gene>
    <name evidence="1" type="ORF">QAD02_005648</name>
</gene>
<evidence type="ECO:0000313" key="2">
    <source>
        <dbReference type="Proteomes" id="UP001239111"/>
    </source>
</evidence>
<name>A0ACC2NU63_9HYME</name>
<organism evidence="1 2">
    <name type="scientific">Eretmocerus hayati</name>
    <dbReference type="NCBI Taxonomy" id="131215"/>
    <lineage>
        <taxon>Eukaryota</taxon>
        <taxon>Metazoa</taxon>
        <taxon>Ecdysozoa</taxon>
        <taxon>Arthropoda</taxon>
        <taxon>Hexapoda</taxon>
        <taxon>Insecta</taxon>
        <taxon>Pterygota</taxon>
        <taxon>Neoptera</taxon>
        <taxon>Endopterygota</taxon>
        <taxon>Hymenoptera</taxon>
        <taxon>Apocrita</taxon>
        <taxon>Proctotrupomorpha</taxon>
        <taxon>Chalcidoidea</taxon>
        <taxon>Aphelinidae</taxon>
        <taxon>Aphelininae</taxon>
        <taxon>Eretmocerus</taxon>
    </lineage>
</organism>
<accession>A0ACC2NU63</accession>
<proteinExistence type="predicted"/>
<comment type="caution">
    <text evidence="1">The sequence shown here is derived from an EMBL/GenBank/DDBJ whole genome shotgun (WGS) entry which is preliminary data.</text>
</comment>
<protein>
    <submittedName>
        <fullName evidence="1">Uncharacterized protein</fullName>
    </submittedName>
</protein>